<evidence type="ECO:0000256" key="1">
    <source>
        <dbReference type="SAM" id="Phobius"/>
    </source>
</evidence>
<name>A0A8J2U072_9MICO</name>
<feature type="transmembrane region" description="Helical" evidence="1">
    <location>
        <begin position="24"/>
        <end position="50"/>
    </location>
</feature>
<keyword evidence="1" id="KW-0472">Membrane</keyword>
<proteinExistence type="predicted"/>
<comment type="caution">
    <text evidence="2">The sequence shown here is derived from an EMBL/GenBank/DDBJ whole genome shotgun (WGS) entry which is preliminary data.</text>
</comment>
<organism evidence="2 3">
    <name type="scientific">Sediminivirga luteola</name>
    <dbReference type="NCBI Taxonomy" id="1774748"/>
    <lineage>
        <taxon>Bacteria</taxon>
        <taxon>Bacillati</taxon>
        <taxon>Actinomycetota</taxon>
        <taxon>Actinomycetes</taxon>
        <taxon>Micrococcales</taxon>
        <taxon>Brevibacteriaceae</taxon>
        <taxon>Sediminivirga</taxon>
    </lineage>
</organism>
<dbReference type="AlphaFoldDB" id="A0A8J2U072"/>
<evidence type="ECO:0000313" key="3">
    <source>
        <dbReference type="Proteomes" id="UP000616114"/>
    </source>
</evidence>
<protein>
    <submittedName>
        <fullName evidence="2">Uncharacterized protein</fullName>
    </submittedName>
</protein>
<dbReference type="Proteomes" id="UP000616114">
    <property type="component" value="Unassembled WGS sequence"/>
</dbReference>
<dbReference type="RefSeq" id="WP_188551510.1">
    <property type="nucleotide sequence ID" value="NZ_BMFY01000013.1"/>
</dbReference>
<dbReference type="EMBL" id="BMFY01000013">
    <property type="protein sequence ID" value="GGA23251.1"/>
    <property type="molecule type" value="Genomic_DNA"/>
</dbReference>
<reference evidence="2" key="2">
    <citation type="submission" date="2020-09" db="EMBL/GenBank/DDBJ databases">
        <authorList>
            <person name="Sun Q."/>
            <person name="Zhou Y."/>
        </authorList>
    </citation>
    <scope>NUCLEOTIDE SEQUENCE</scope>
    <source>
        <strain evidence="2">CGMCC 1.12785</strain>
    </source>
</reference>
<keyword evidence="3" id="KW-1185">Reference proteome</keyword>
<accession>A0A8J2U072</accession>
<sequence length="191" mass="18803">MNATSTPSAGPGTRARSGSASRGIVLIVVGAVLFLAGPVAGVLGGSAAMVPSSLSVAGSTVEVGTTTTLTLQEGERIVLLAPRGQLADVSASDCAVTAPDGTAQAGPDREPASTLNTMVSGETYESFAGFTASAAGAYELSCRTDVPVVAMPPVSALGMLSPMLWGAAAGLLGSVSGLVLLVLGLVRMARR</sequence>
<gene>
    <name evidence="2" type="ORF">GCM10011333_27920</name>
</gene>
<evidence type="ECO:0000313" key="2">
    <source>
        <dbReference type="EMBL" id="GGA23251.1"/>
    </source>
</evidence>
<feature type="transmembrane region" description="Helical" evidence="1">
    <location>
        <begin position="163"/>
        <end position="186"/>
    </location>
</feature>
<keyword evidence="1" id="KW-1133">Transmembrane helix</keyword>
<keyword evidence="1" id="KW-0812">Transmembrane</keyword>
<reference evidence="2" key="1">
    <citation type="journal article" date="2014" name="Int. J. Syst. Evol. Microbiol.">
        <title>Complete genome sequence of Corynebacterium casei LMG S-19264T (=DSM 44701T), isolated from a smear-ripened cheese.</title>
        <authorList>
            <consortium name="US DOE Joint Genome Institute (JGI-PGF)"/>
            <person name="Walter F."/>
            <person name="Albersmeier A."/>
            <person name="Kalinowski J."/>
            <person name="Ruckert C."/>
        </authorList>
    </citation>
    <scope>NUCLEOTIDE SEQUENCE</scope>
    <source>
        <strain evidence="2">CGMCC 1.12785</strain>
    </source>
</reference>